<dbReference type="Gene3D" id="3.60.21.10">
    <property type="match status" value="1"/>
</dbReference>
<feature type="coiled-coil region" evidence="1">
    <location>
        <begin position="216"/>
        <end position="276"/>
    </location>
</feature>
<dbReference type="SUPFAM" id="SSF56300">
    <property type="entry name" value="Metallo-dependent phosphatases"/>
    <property type="match status" value="1"/>
</dbReference>
<name>A0A381TN26_9ZZZZ</name>
<organism evidence="3">
    <name type="scientific">marine metagenome</name>
    <dbReference type="NCBI Taxonomy" id="408172"/>
    <lineage>
        <taxon>unclassified sequences</taxon>
        <taxon>metagenomes</taxon>
        <taxon>ecological metagenomes</taxon>
    </lineage>
</organism>
<accession>A0A381TN26</accession>
<dbReference type="PANTHER" id="PTHR11575">
    <property type="entry name" value="5'-NUCLEOTIDASE-RELATED"/>
    <property type="match status" value="1"/>
</dbReference>
<dbReference type="InterPro" id="IPR006179">
    <property type="entry name" value="5_nucleotidase/apyrase"/>
</dbReference>
<feature type="compositionally biased region" description="Basic residues" evidence="2">
    <location>
        <begin position="311"/>
        <end position="340"/>
    </location>
</feature>
<evidence type="ECO:0000313" key="3">
    <source>
        <dbReference type="EMBL" id="SVA15433.1"/>
    </source>
</evidence>
<dbReference type="AlphaFoldDB" id="A0A381TN26"/>
<dbReference type="InterPro" id="IPR029052">
    <property type="entry name" value="Metallo-depent_PP-like"/>
</dbReference>
<reference evidence="3" key="1">
    <citation type="submission" date="2018-05" db="EMBL/GenBank/DDBJ databases">
        <authorList>
            <person name="Lanie J.A."/>
            <person name="Ng W.-L."/>
            <person name="Kazmierczak K.M."/>
            <person name="Andrzejewski T.M."/>
            <person name="Davidsen T.M."/>
            <person name="Wayne K.J."/>
            <person name="Tettelin H."/>
            <person name="Glass J.I."/>
            <person name="Rusch D."/>
            <person name="Podicherti R."/>
            <person name="Tsui H.-C.T."/>
            <person name="Winkler M.E."/>
        </authorList>
    </citation>
    <scope>NUCLEOTIDE SEQUENCE</scope>
</reference>
<evidence type="ECO:0000256" key="2">
    <source>
        <dbReference type="SAM" id="MobiDB-lite"/>
    </source>
</evidence>
<gene>
    <name evidence="3" type="ORF">METZ01_LOCUS68287</name>
</gene>
<evidence type="ECO:0000256" key="1">
    <source>
        <dbReference type="SAM" id="Coils"/>
    </source>
</evidence>
<keyword evidence="1" id="KW-0175">Coiled coil</keyword>
<feature type="region of interest" description="Disordered" evidence="2">
    <location>
        <begin position="309"/>
        <end position="340"/>
    </location>
</feature>
<sequence>MREKGENPLILDAGDMFFSTTSINTNNLKSEKHRCETMLSGYEKIGCDGFNIGKYELLAGISYLKKMEKIYTNVPFISANIRDKKTNKLIFSPYKIIQRENLSIGVIGLANMVPDTMKSIIVDDYVKSGNEFINKLKNDVDIIVMLVNSERNTHTSMPKNFEDADFIFVSGSTHRTSPSVPQNNGGPFVYSNGKQGKYLTVIDLELKNSSSPIIDVSAHEQKIRQLNNRLKRLQRKDPNKSLEDIYDGQENILNLINRYRNDLKKADSTLAKATNRMKFGSLALNKSFKDDPAILAMVDTAIETCSTLKLKSPKSPKRPKNRNKNNRLKRPKPPKVKSRP</sequence>
<protein>
    <recommendedName>
        <fullName evidence="4">5'-Nucleotidase C-terminal domain-containing protein</fullName>
    </recommendedName>
</protein>
<proteinExistence type="predicted"/>
<dbReference type="EMBL" id="UINC01004587">
    <property type="protein sequence ID" value="SVA15433.1"/>
    <property type="molecule type" value="Genomic_DNA"/>
</dbReference>
<dbReference type="GO" id="GO:0016787">
    <property type="term" value="F:hydrolase activity"/>
    <property type="evidence" value="ECO:0007669"/>
    <property type="project" value="InterPro"/>
</dbReference>
<evidence type="ECO:0008006" key="4">
    <source>
        <dbReference type="Google" id="ProtNLM"/>
    </source>
</evidence>
<dbReference type="GO" id="GO:0009166">
    <property type="term" value="P:nucleotide catabolic process"/>
    <property type="evidence" value="ECO:0007669"/>
    <property type="project" value="InterPro"/>
</dbReference>
<dbReference type="PANTHER" id="PTHR11575:SF24">
    <property type="entry name" value="5'-NUCLEOTIDASE"/>
    <property type="match status" value="1"/>
</dbReference>